<reference evidence="1 2" key="1">
    <citation type="journal article" date="2014" name="Am. J. Bot.">
        <title>Genome assembly and annotation for red clover (Trifolium pratense; Fabaceae).</title>
        <authorList>
            <person name="Istvanek J."/>
            <person name="Jaros M."/>
            <person name="Krenek A."/>
            <person name="Repkova J."/>
        </authorList>
    </citation>
    <scope>NUCLEOTIDE SEQUENCE [LARGE SCALE GENOMIC DNA]</scope>
    <source>
        <strain evidence="2">cv. Tatra</strain>
        <tissue evidence="1">Young leaves</tissue>
    </source>
</reference>
<evidence type="ECO:0000313" key="2">
    <source>
        <dbReference type="Proteomes" id="UP000236291"/>
    </source>
</evidence>
<accession>A0A2K3LHE3</accession>
<gene>
    <name evidence="1" type="ORF">L195_g033938</name>
</gene>
<sequence length="37" mass="3771">MAKVAEAVDGVAVAVKVAKTVVCGLQCGRRIGGKKKE</sequence>
<feature type="non-terminal residue" evidence="1">
    <location>
        <position position="37"/>
    </location>
</feature>
<reference evidence="1 2" key="2">
    <citation type="journal article" date="2017" name="Front. Plant Sci.">
        <title>Gene Classification and Mining of Molecular Markers Useful in Red Clover (Trifolium pratense) Breeding.</title>
        <authorList>
            <person name="Istvanek J."/>
            <person name="Dluhosova J."/>
            <person name="Dluhos P."/>
            <person name="Patkova L."/>
            <person name="Nedelnik J."/>
            <person name="Repkova J."/>
        </authorList>
    </citation>
    <scope>NUCLEOTIDE SEQUENCE [LARGE SCALE GENOMIC DNA]</scope>
    <source>
        <strain evidence="2">cv. Tatra</strain>
        <tissue evidence="1">Young leaves</tissue>
    </source>
</reference>
<dbReference type="Proteomes" id="UP000236291">
    <property type="component" value="Unassembled WGS sequence"/>
</dbReference>
<evidence type="ECO:0000313" key="1">
    <source>
        <dbReference type="EMBL" id="PNX77965.1"/>
    </source>
</evidence>
<protein>
    <submittedName>
        <fullName evidence="1">Uncharacterized protein</fullName>
    </submittedName>
</protein>
<dbReference type="EMBL" id="ASHM01033251">
    <property type="protein sequence ID" value="PNX77965.1"/>
    <property type="molecule type" value="Genomic_DNA"/>
</dbReference>
<comment type="caution">
    <text evidence="1">The sequence shown here is derived from an EMBL/GenBank/DDBJ whole genome shotgun (WGS) entry which is preliminary data.</text>
</comment>
<organism evidence="1 2">
    <name type="scientific">Trifolium pratense</name>
    <name type="common">Red clover</name>
    <dbReference type="NCBI Taxonomy" id="57577"/>
    <lineage>
        <taxon>Eukaryota</taxon>
        <taxon>Viridiplantae</taxon>
        <taxon>Streptophyta</taxon>
        <taxon>Embryophyta</taxon>
        <taxon>Tracheophyta</taxon>
        <taxon>Spermatophyta</taxon>
        <taxon>Magnoliopsida</taxon>
        <taxon>eudicotyledons</taxon>
        <taxon>Gunneridae</taxon>
        <taxon>Pentapetalae</taxon>
        <taxon>rosids</taxon>
        <taxon>fabids</taxon>
        <taxon>Fabales</taxon>
        <taxon>Fabaceae</taxon>
        <taxon>Papilionoideae</taxon>
        <taxon>50 kb inversion clade</taxon>
        <taxon>NPAAA clade</taxon>
        <taxon>Hologalegina</taxon>
        <taxon>IRL clade</taxon>
        <taxon>Trifolieae</taxon>
        <taxon>Trifolium</taxon>
    </lineage>
</organism>
<dbReference type="AlphaFoldDB" id="A0A2K3LHE3"/>
<name>A0A2K3LHE3_TRIPR</name>
<proteinExistence type="predicted"/>